<dbReference type="InterPro" id="IPR006127">
    <property type="entry name" value="ZnuA-like"/>
</dbReference>
<evidence type="ECO:0000256" key="5">
    <source>
        <dbReference type="SAM" id="MobiDB-lite"/>
    </source>
</evidence>
<evidence type="ECO:0000313" key="8">
    <source>
        <dbReference type="Proteomes" id="UP000297318"/>
    </source>
</evidence>
<dbReference type="OrthoDB" id="9810636at2"/>
<dbReference type="AlphaFoldDB" id="A0A4Z1E3Q5"/>
<dbReference type="GO" id="GO:0030001">
    <property type="term" value="P:metal ion transport"/>
    <property type="evidence" value="ECO:0007669"/>
    <property type="project" value="InterPro"/>
</dbReference>
<dbReference type="GO" id="GO:0046872">
    <property type="term" value="F:metal ion binding"/>
    <property type="evidence" value="ECO:0007669"/>
    <property type="project" value="InterPro"/>
</dbReference>
<dbReference type="Proteomes" id="UP000297318">
    <property type="component" value="Unassembled WGS sequence"/>
</dbReference>
<dbReference type="PRINTS" id="PR00691">
    <property type="entry name" value="ADHESINB"/>
</dbReference>
<dbReference type="Pfam" id="PF01297">
    <property type="entry name" value="ZnuA"/>
    <property type="match status" value="1"/>
</dbReference>
<dbReference type="InterPro" id="IPR010916">
    <property type="entry name" value="TonB_box_CS"/>
</dbReference>
<comment type="caution">
    <text evidence="7">The sequence shown here is derived from an EMBL/GenBank/DDBJ whole genome shotgun (WGS) entry which is preliminary data.</text>
</comment>
<dbReference type="SUPFAM" id="SSF53807">
    <property type="entry name" value="Helical backbone' metal receptor"/>
    <property type="match status" value="1"/>
</dbReference>
<dbReference type="GO" id="GO:0007155">
    <property type="term" value="P:cell adhesion"/>
    <property type="evidence" value="ECO:0007669"/>
    <property type="project" value="InterPro"/>
</dbReference>
<evidence type="ECO:0000313" key="7">
    <source>
        <dbReference type="EMBL" id="TGO04397.1"/>
    </source>
</evidence>
<gene>
    <name evidence="7" type="ORF">SERN_1990</name>
</gene>
<dbReference type="PROSITE" id="PS00430">
    <property type="entry name" value="TONB_DEPENDENT_REC_1"/>
    <property type="match status" value="1"/>
</dbReference>
<evidence type="ECO:0000256" key="3">
    <source>
        <dbReference type="ARBA" id="ARBA00022729"/>
    </source>
</evidence>
<name>A0A4Z1E3Q5_9MICO</name>
<comment type="similarity">
    <text evidence="1 4">Belongs to the bacterial solute-binding protein 9 family.</text>
</comment>
<feature type="chain" id="PRO_5038721226" evidence="6">
    <location>
        <begin position="24"/>
        <end position="317"/>
    </location>
</feature>
<keyword evidence="2 4" id="KW-0813">Transport</keyword>
<evidence type="ECO:0000256" key="1">
    <source>
        <dbReference type="ARBA" id="ARBA00011028"/>
    </source>
</evidence>
<proteinExistence type="inferred from homology"/>
<keyword evidence="3 6" id="KW-0732">Signal</keyword>
<dbReference type="InterPro" id="IPR006129">
    <property type="entry name" value="AdhesinB"/>
</dbReference>
<evidence type="ECO:0000256" key="2">
    <source>
        <dbReference type="ARBA" id="ARBA00022448"/>
    </source>
</evidence>
<evidence type="ECO:0000256" key="4">
    <source>
        <dbReference type="RuleBase" id="RU003512"/>
    </source>
</evidence>
<dbReference type="PANTHER" id="PTHR42953">
    <property type="entry name" value="HIGH-AFFINITY ZINC UPTAKE SYSTEM PROTEIN ZNUA-RELATED"/>
    <property type="match status" value="1"/>
</dbReference>
<dbReference type="PANTHER" id="PTHR42953:SF3">
    <property type="entry name" value="HIGH-AFFINITY ZINC UPTAKE SYSTEM PROTEIN ZNUA"/>
    <property type="match status" value="1"/>
</dbReference>
<keyword evidence="8" id="KW-1185">Reference proteome</keyword>
<accession>A0A4Z1E3Q5</accession>
<protein>
    <submittedName>
        <fullName evidence="7">Zinc ABC transporter, periplasmic-binding protein ZnuA</fullName>
    </submittedName>
</protein>
<evidence type="ECO:0000256" key="6">
    <source>
        <dbReference type="SAM" id="SignalP"/>
    </source>
</evidence>
<dbReference type="RefSeq" id="WP_135850000.1">
    <property type="nucleotide sequence ID" value="NZ_RHPJ01000003.1"/>
</dbReference>
<dbReference type="InterPro" id="IPR050492">
    <property type="entry name" value="Bact_metal-bind_prot9"/>
</dbReference>
<sequence>MQPSFRRALVPIAALSLALPLAACGDGGSGSGASGTDGGGDTIEVLASFYPLQYLTQRIGGDAVTVSSLTPAGAEPHDLELSPSQVATMGRADLVVYLSGFQPAVDTAVSEVSPTAIDVASAARLTDAAHEEEHDHEAEEEGHDHNGLDPHFWLDPIRMADAADAVAAQLAEVDPDGAEQFEANAAELRTELEGLDESYRTGLAECSTTTIVVAHEAYGYLAGAYGLEQEGISGIDPDAEPSPARLREIEQVVRETGVSIIFTESLIDPRVAEVLADDLGITTGVLDPLENQADPDADYRDVMNSNLASLRDALTCA</sequence>
<dbReference type="EMBL" id="RHPJ01000003">
    <property type="protein sequence ID" value="TGO04397.1"/>
    <property type="molecule type" value="Genomic_DNA"/>
</dbReference>
<dbReference type="PRINTS" id="PR00690">
    <property type="entry name" value="ADHESNFAMILY"/>
</dbReference>
<dbReference type="InterPro" id="IPR006128">
    <property type="entry name" value="Lipoprotein_PsaA-like"/>
</dbReference>
<feature type="region of interest" description="Disordered" evidence="5">
    <location>
        <begin position="127"/>
        <end position="146"/>
    </location>
</feature>
<feature type="signal peptide" evidence="6">
    <location>
        <begin position="1"/>
        <end position="23"/>
    </location>
</feature>
<dbReference type="Gene3D" id="3.40.50.1980">
    <property type="entry name" value="Nitrogenase molybdenum iron protein domain"/>
    <property type="match status" value="2"/>
</dbReference>
<reference evidence="7 8" key="1">
    <citation type="submission" date="2018-11" db="EMBL/GenBank/DDBJ databases">
        <title>Complete genome sequencing of the Actinobacteria Serinibacter sp. K3-2.</title>
        <authorList>
            <person name="Rakitin A.L."/>
            <person name="Beletsky A.V."/>
            <person name="Mardanov A.V."/>
            <person name="Ravin N.V."/>
            <person name="Gromova A.S."/>
            <person name="Filippova S.N."/>
            <person name="Gal'Chenko V.F."/>
        </authorList>
    </citation>
    <scope>NUCLEOTIDE SEQUENCE [LARGE SCALE GENOMIC DNA]</scope>
    <source>
        <strain evidence="7 8">K3-2</strain>
    </source>
</reference>
<organism evidence="7 8">
    <name type="scientific">Serinibacter arcticus</name>
    <dbReference type="NCBI Taxonomy" id="1655435"/>
    <lineage>
        <taxon>Bacteria</taxon>
        <taxon>Bacillati</taxon>
        <taxon>Actinomycetota</taxon>
        <taxon>Actinomycetes</taxon>
        <taxon>Micrococcales</taxon>
        <taxon>Beutenbergiaceae</taxon>
        <taxon>Serinibacter</taxon>
    </lineage>
</organism>